<sequence length="198" mass="22810">MDMVDFVQTLVDDPSRLASFKQNPQGFLQQLGLGQKLAKSDPIQEVTTVMTLRSLGTVVQEETQAYQDIPVTVSSYMNVFIEAADKSKDYNVTCWLLNHSYMIEDDNGNPYFDLHVCYVDPNDPDDMPQVFYIRSKNQIEQPTYNCANIPIELHIPANNYILVGRTRPVHTKLTNFVYHRQRDDQPPLFEISFDEQPT</sequence>
<gene>
    <name evidence="1" type="ORF">Hgul01_03967</name>
</gene>
<name>A0ABP9X481_9CHLR</name>
<keyword evidence="2" id="KW-1185">Reference proteome</keyword>
<protein>
    <submittedName>
        <fullName evidence="1">Uncharacterized protein</fullName>
    </submittedName>
</protein>
<dbReference type="Proteomes" id="UP001428290">
    <property type="component" value="Unassembled WGS sequence"/>
</dbReference>
<reference evidence="1 2" key="1">
    <citation type="submission" date="2024-02" db="EMBL/GenBank/DDBJ databases">
        <title>Herpetosiphon gulosus NBRC 112829.</title>
        <authorList>
            <person name="Ichikawa N."/>
            <person name="Katano-Makiyama Y."/>
            <person name="Hidaka K."/>
        </authorList>
    </citation>
    <scope>NUCLEOTIDE SEQUENCE [LARGE SCALE GENOMIC DNA]</scope>
    <source>
        <strain evidence="1 2">NBRC 112829</strain>
    </source>
</reference>
<accession>A0ABP9X481</accession>
<proteinExistence type="predicted"/>
<comment type="caution">
    <text evidence="1">The sequence shown here is derived from an EMBL/GenBank/DDBJ whole genome shotgun (WGS) entry which is preliminary data.</text>
</comment>
<dbReference type="EMBL" id="BAABRU010000015">
    <property type="protein sequence ID" value="GAA5530149.1"/>
    <property type="molecule type" value="Genomic_DNA"/>
</dbReference>
<evidence type="ECO:0000313" key="1">
    <source>
        <dbReference type="EMBL" id="GAA5530149.1"/>
    </source>
</evidence>
<organism evidence="1 2">
    <name type="scientific">Herpetosiphon gulosus</name>
    <dbReference type="NCBI Taxonomy" id="1973496"/>
    <lineage>
        <taxon>Bacteria</taxon>
        <taxon>Bacillati</taxon>
        <taxon>Chloroflexota</taxon>
        <taxon>Chloroflexia</taxon>
        <taxon>Herpetosiphonales</taxon>
        <taxon>Herpetosiphonaceae</taxon>
        <taxon>Herpetosiphon</taxon>
    </lineage>
</organism>
<evidence type="ECO:0000313" key="2">
    <source>
        <dbReference type="Proteomes" id="UP001428290"/>
    </source>
</evidence>
<dbReference type="RefSeq" id="WP_345723744.1">
    <property type="nucleotide sequence ID" value="NZ_BAABRU010000015.1"/>
</dbReference>